<protein>
    <recommendedName>
        <fullName evidence="9">TRAP transporter small permease protein</fullName>
    </recommendedName>
</protein>
<dbReference type="GO" id="GO:0005886">
    <property type="term" value="C:plasma membrane"/>
    <property type="evidence" value="ECO:0007669"/>
    <property type="project" value="UniProtKB-SubCell"/>
</dbReference>
<name>A0A2T4JSU4_9RHOB</name>
<keyword evidence="2 9" id="KW-0813">Transport</keyword>
<evidence type="ECO:0000313" key="12">
    <source>
        <dbReference type="Proteomes" id="UP000241010"/>
    </source>
</evidence>
<dbReference type="GO" id="GO:0022857">
    <property type="term" value="F:transmembrane transporter activity"/>
    <property type="evidence" value="ECO:0007669"/>
    <property type="project" value="UniProtKB-UniRule"/>
</dbReference>
<keyword evidence="3" id="KW-1003">Cell membrane</keyword>
<keyword evidence="12" id="KW-1185">Reference proteome</keyword>
<evidence type="ECO:0000256" key="4">
    <source>
        <dbReference type="ARBA" id="ARBA00022519"/>
    </source>
</evidence>
<dbReference type="Pfam" id="PF04290">
    <property type="entry name" value="DctQ"/>
    <property type="match status" value="1"/>
</dbReference>
<comment type="subunit">
    <text evidence="9">The complex comprises the extracytoplasmic solute receptor protein and the two transmembrane proteins.</text>
</comment>
<keyword evidence="5 9" id="KW-0812">Transmembrane</keyword>
<comment type="subcellular location">
    <subcellularLocation>
        <location evidence="1 9">Cell inner membrane</location>
        <topology evidence="1 9">Multi-pass membrane protein</topology>
    </subcellularLocation>
</comment>
<proteinExistence type="inferred from homology"/>
<evidence type="ECO:0000313" key="11">
    <source>
        <dbReference type="EMBL" id="PTE20964.1"/>
    </source>
</evidence>
<evidence type="ECO:0000256" key="1">
    <source>
        <dbReference type="ARBA" id="ARBA00004429"/>
    </source>
</evidence>
<dbReference type="Proteomes" id="UP000241010">
    <property type="component" value="Unassembled WGS sequence"/>
</dbReference>
<dbReference type="EMBL" id="PZKG01000073">
    <property type="protein sequence ID" value="PTE20964.1"/>
    <property type="molecule type" value="Genomic_DNA"/>
</dbReference>
<keyword evidence="4 9" id="KW-0997">Cell inner membrane</keyword>
<feature type="transmembrane region" description="Helical" evidence="9">
    <location>
        <begin position="47"/>
        <end position="65"/>
    </location>
</feature>
<comment type="function">
    <text evidence="9">Part of the tripartite ATP-independent periplasmic (TRAP) transport system.</text>
</comment>
<evidence type="ECO:0000256" key="3">
    <source>
        <dbReference type="ARBA" id="ARBA00022475"/>
    </source>
</evidence>
<evidence type="ECO:0000256" key="6">
    <source>
        <dbReference type="ARBA" id="ARBA00022989"/>
    </source>
</evidence>
<comment type="caution">
    <text evidence="11">The sequence shown here is derived from an EMBL/GenBank/DDBJ whole genome shotgun (WGS) entry which is preliminary data.</text>
</comment>
<evidence type="ECO:0000256" key="7">
    <source>
        <dbReference type="ARBA" id="ARBA00023136"/>
    </source>
</evidence>
<dbReference type="InterPro" id="IPR055348">
    <property type="entry name" value="DctQ"/>
</dbReference>
<feature type="transmembrane region" description="Helical" evidence="9">
    <location>
        <begin position="15"/>
        <end position="35"/>
    </location>
</feature>
<dbReference type="OrthoDB" id="9794346at2"/>
<dbReference type="InterPro" id="IPR007387">
    <property type="entry name" value="TRAP_DctQ"/>
</dbReference>
<evidence type="ECO:0000256" key="2">
    <source>
        <dbReference type="ARBA" id="ARBA00022448"/>
    </source>
</evidence>
<gene>
    <name evidence="11" type="ORF">C5F48_14730</name>
</gene>
<dbReference type="PANTHER" id="PTHR35011">
    <property type="entry name" value="2,3-DIKETO-L-GULONATE TRAP TRANSPORTER SMALL PERMEASE PROTEIN YIAM"/>
    <property type="match status" value="1"/>
</dbReference>
<dbReference type="RefSeq" id="WP_107664658.1">
    <property type="nucleotide sequence ID" value="NZ_PZKG01000073.1"/>
</dbReference>
<sequence>MPYGIRVYVRLMDRLADWVGLVAMYLIFVMIGVLLTDVVSDKIFSLPLHWCVEVAQFTLAAYYFMGGAKTLKDNDHVRMDLFYATLSERNQARMDAVTVFCLIFYLCVMLWGSLSSLSYSWATDQRLPSIWNPSLVPIKVLMVGCLILMLLQSFSLLFKYVAASRGEQLA</sequence>
<accession>A0A2T4JSU4</accession>
<keyword evidence="6 9" id="KW-1133">Transmembrane helix</keyword>
<organism evidence="11 12">
    <name type="scientific">Cereibacter changlensis JA139</name>
    <dbReference type="NCBI Taxonomy" id="1188249"/>
    <lineage>
        <taxon>Bacteria</taxon>
        <taxon>Pseudomonadati</taxon>
        <taxon>Pseudomonadota</taxon>
        <taxon>Alphaproteobacteria</taxon>
        <taxon>Rhodobacterales</taxon>
        <taxon>Paracoccaceae</taxon>
        <taxon>Cereibacter</taxon>
    </lineage>
</organism>
<evidence type="ECO:0000259" key="10">
    <source>
        <dbReference type="Pfam" id="PF04290"/>
    </source>
</evidence>
<comment type="similarity">
    <text evidence="8 9">Belongs to the TRAP transporter small permease family.</text>
</comment>
<feature type="transmembrane region" description="Helical" evidence="9">
    <location>
        <begin position="96"/>
        <end position="114"/>
    </location>
</feature>
<dbReference type="PANTHER" id="PTHR35011:SF4">
    <property type="entry name" value="SLL1102 PROTEIN"/>
    <property type="match status" value="1"/>
</dbReference>
<evidence type="ECO:0000256" key="5">
    <source>
        <dbReference type="ARBA" id="ARBA00022692"/>
    </source>
</evidence>
<feature type="transmembrane region" description="Helical" evidence="9">
    <location>
        <begin position="134"/>
        <end position="158"/>
    </location>
</feature>
<evidence type="ECO:0000256" key="8">
    <source>
        <dbReference type="ARBA" id="ARBA00038436"/>
    </source>
</evidence>
<feature type="domain" description="Tripartite ATP-independent periplasmic transporters DctQ component" evidence="10">
    <location>
        <begin position="30"/>
        <end position="157"/>
    </location>
</feature>
<reference evidence="11 12" key="1">
    <citation type="submission" date="2018-03" db="EMBL/GenBank/DDBJ databases">
        <title>Cereibacter changlensis.</title>
        <authorList>
            <person name="Meyer T.E."/>
            <person name="Miller S."/>
            <person name="Lodha T."/>
            <person name="Gandham S."/>
            <person name="Chintalapati S."/>
            <person name="Chintalapati V.R."/>
        </authorList>
    </citation>
    <scope>NUCLEOTIDE SEQUENCE [LARGE SCALE GENOMIC DNA]</scope>
    <source>
        <strain evidence="11 12">JA139</strain>
    </source>
</reference>
<evidence type="ECO:0000256" key="9">
    <source>
        <dbReference type="RuleBase" id="RU369079"/>
    </source>
</evidence>
<keyword evidence="7 9" id="KW-0472">Membrane</keyword>
<dbReference type="AlphaFoldDB" id="A0A2T4JSU4"/>